<keyword evidence="3" id="KW-1185">Reference proteome</keyword>
<dbReference type="KEGG" id="pfla:Pflav_054370"/>
<protein>
    <submittedName>
        <fullName evidence="2">Uncharacterized protein</fullName>
    </submittedName>
</protein>
<feature type="region of interest" description="Disordered" evidence="1">
    <location>
        <begin position="30"/>
        <end position="49"/>
    </location>
</feature>
<feature type="region of interest" description="Disordered" evidence="1">
    <location>
        <begin position="1"/>
        <end position="20"/>
    </location>
</feature>
<name>A0A6F8XYZ2_9ACTN</name>
<reference evidence="2 3" key="2">
    <citation type="submission" date="2020-03" db="EMBL/GenBank/DDBJ databases">
        <authorList>
            <person name="Ichikawa N."/>
            <person name="Kimura A."/>
            <person name="Kitahashi Y."/>
            <person name="Uohara A."/>
        </authorList>
    </citation>
    <scope>NUCLEOTIDE SEQUENCE [LARGE SCALE GENOMIC DNA]</scope>
    <source>
        <strain evidence="2 3">NBRC 107702</strain>
    </source>
</reference>
<dbReference type="AlphaFoldDB" id="A0A6F8XYZ2"/>
<gene>
    <name evidence="2" type="ORF">Pflav_054370</name>
</gene>
<evidence type="ECO:0000313" key="3">
    <source>
        <dbReference type="Proteomes" id="UP000502508"/>
    </source>
</evidence>
<evidence type="ECO:0000256" key="1">
    <source>
        <dbReference type="SAM" id="MobiDB-lite"/>
    </source>
</evidence>
<feature type="region of interest" description="Disordered" evidence="1">
    <location>
        <begin position="54"/>
        <end position="88"/>
    </location>
</feature>
<sequence length="88" mass="9391">MGSPFGMGTDTDGVWRDEEKLPLSELTRAMALSPGDGQVDDETGNDVGMVQGEEEVQREVDKTKGEPDPHSPAGRALRPDFTGPTGPH</sequence>
<reference evidence="2 3" key="1">
    <citation type="submission" date="2020-03" db="EMBL/GenBank/DDBJ databases">
        <title>Whole genome shotgun sequence of Phytohabitans flavus NBRC 107702.</title>
        <authorList>
            <person name="Komaki H."/>
            <person name="Tamura T."/>
        </authorList>
    </citation>
    <scope>NUCLEOTIDE SEQUENCE [LARGE SCALE GENOMIC DNA]</scope>
    <source>
        <strain evidence="2 3">NBRC 107702</strain>
    </source>
</reference>
<accession>A0A6F8XYZ2</accession>
<dbReference type="EMBL" id="AP022870">
    <property type="protein sequence ID" value="BCB79027.1"/>
    <property type="molecule type" value="Genomic_DNA"/>
</dbReference>
<feature type="compositionally biased region" description="Basic and acidic residues" evidence="1">
    <location>
        <begin position="55"/>
        <end position="69"/>
    </location>
</feature>
<dbReference type="Proteomes" id="UP000502508">
    <property type="component" value="Chromosome"/>
</dbReference>
<organism evidence="2 3">
    <name type="scientific">Phytohabitans flavus</name>
    <dbReference type="NCBI Taxonomy" id="1076124"/>
    <lineage>
        <taxon>Bacteria</taxon>
        <taxon>Bacillati</taxon>
        <taxon>Actinomycetota</taxon>
        <taxon>Actinomycetes</taxon>
        <taxon>Micromonosporales</taxon>
        <taxon>Micromonosporaceae</taxon>
    </lineage>
</organism>
<evidence type="ECO:0000313" key="2">
    <source>
        <dbReference type="EMBL" id="BCB79027.1"/>
    </source>
</evidence>
<proteinExistence type="predicted"/>